<keyword evidence="14" id="KW-1185">Reference proteome</keyword>
<dbReference type="EMBL" id="VDGV01000094">
    <property type="protein sequence ID" value="TNG89590.1"/>
    <property type="molecule type" value="Genomic_DNA"/>
</dbReference>
<organism evidence="13 14">
    <name type="scientific">Testudinibacter aquarius</name>
    <dbReference type="NCBI Taxonomy" id="1524974"/>
    <lineage>
        <taxon>Bacteria</taxon>
        <taxon>Pseudomonadati</taxon>
        <taxon>Pseudomonadota</taxon>
        <taxon>Gammaproteobacteria</taxon>
        <taxon>Pasteurellales</taxon>
        <taxon>Pasteurellaceae</taxon>
        <taxon>Testudinibacter</taxon>
    </lineage>
</organism>
<dbReference type="InterPro" id="IPR018094">
    <property type="entry name" value="Thymidylate_kinase"/>
</dbReference>
<dbReference type="Pfam" id="PF02223">
    <property type="entry name" value="Thymidylate_kin"/>
    <property type="match status" value="1"/>
</dbReference>
<keyword evidence="6 11" id="KW-0547">Nucleotide-binding</keyword>
<feature type="binding site" evidence="11">
    <location>
        <begin position="16"/>
        <end position="23"/>
    </location>
    <ligand>
        <name>ATP</name>
        <dbReference type="ChEBI" id="CHEBI:30616"/>
    </ligand>
</feature>
<dbReference type="InterPro" id="IPR018095">
    <property type="entry name" value="Thymidylate_kin_CS"/>
</dbReference>
<keyword evidence="7 11" id="KW-0418">Kinase</keyword>
<proteinExistence type="inferred from homology"/>
<sequence length="217" mass="24075">MEIKMQKCGKFIVLEGLEGAGKTTAREAVLKALQANGISQVEFTREPGGTPLAEKLRELIKFGDGNEVISDKAELLMLYAARIQLVENVIRPALRTGKWVLGDRHDMSSQAYQGGGRQIDRTLLATLRDTVLGNFKPDLTLYLDIDPELGLSRARSRGELDRIEQLQLDFFQRTRARYLELVATDPNAVLIDASQSMVQVAADVQSAVCSWLAKQDN</sequence>
<dbReference type="GO" id="GO:0004798">
    <property type="term" value="F:dTMP kinase activity"/>
    <property type="evidence" value="ECO:0007669"/>
    <property type="project" value="UniProtKB-EC"/>
</dbReference>
<evidence type="ECO:0000256" key="4">
    <source>
        <dbReference type="ARBA" id="ARBA00022679"/>
    </source>
</evidence>
<protein>
    <recommendedName>
        <fullName evidence="3 11">Thymidylate kinase</fullName>
        <ecNumber evidence="2 11">2.7.4.9</ecNumber>
    </recommendedName>
    <alternativeName>
        <fullName evidence="9 11">dTMP kinase</fullName>
    </alternativeName>
</protein>
<dbReference type="NCBIfam" id="TIGR00041">
    <property type="entry name" value="DTMP_kinase"/>
    <property type="match status" value="1"/>
</dbReference>
<evidence type="ECO:0000256" key="10">
    <source>
        <dbReference type="ARBA" id="ARBA00048743"/>
    </source>
</evidence>
<dbReference type="InterPro" id="IPR027417">
    <property type="entry name" value="P-loop_NTPase"/>
</dbReference>
<evidence type="ECO:0000259" key="12">
    <source>
        <dbReference type="Pfam" id="PF02223"/>
    </source>
</evidence>
<dbReference type="PROSITE" id="PS01331">
    <property type="entry name" value="THYMIDYLATE_KINASE"/>
    <property type="match status" value="1"/>
</dbReference>
<comment type="function">
    <text evidence="11">Phosphorylation of dTMP to form dTDP in both de novo and salvage pathways of dTTP synthesis.</text>
</comment>
<feature type="domain" description="Thymidylate kinase-like" evidence="12">
    <location>
        <begin position="14"/>
        <end position="203"/>
    </location>
</feature>
<dbReference type="Proteomes" id="UP000305526">
    <property type="component" value="Unassembled WGS sequence"/>
</dbReference>
<dbReference type="CDD" id="cd01672">
    <property type="entry name" value="TMPK"/>
    <property type="match status" value="1"/>
</dbReference>
<keyword evidence="5 11" id="KW-0545">Nucleotide biosynthesis</keyword>
<name>A0ABY2XSJ5_9PAST</name>
<comment type="catalytic activity">
    <reaction evidence="10 11">
        <text>dTMP + ATP = dTDP + ADP</text>
        <dbReference type="Rhea" id="RHEA:13517"/>
        <dbReference type="ChEBI" id="CHEBI:30616"/>
        <dbReference type="ChEBI" id="CHEBI:58369"/>
        <dbReference type="ChEBI" id="CHEBI:63528"/>
        <dbReference type="ChEBI" id="CHEBI:456216"/>
        <dbReference type="EC" id="2.7.4.9"/>
    </reaction>
</comment>
<dbReference type="Gene3D" id="3.40.50.300">
    <property type="entry name" value="P-loop containing nucleotide triphosphate hydrolases"/>
    <property type="match status" value="1"/>
</dbReference>
<evidence type="ECO:0000256" key="9">
    <source>
        <dbReference type="ARBA" id="ARBA00029962"/>
    </source>
</evidence>
<dbReference type="PANTHER" id="PTHR10344">
    <property type="entry name" value="THYMIDYLATE KINASE"/>
    <property type="match status" value="1"/>
</dbReference>
<evidence type="ECO:0000256" key="2">
    <source>
        <dbReference type="ARBA" id="ARBA00012980"/>
    </source>
</evidence>
<evidence type="ECO:0000256" key="5">
    <source>
        <dbReference type="ARBA" id="ARBA00022727"/>
    </source>
</evidence>
<accession>A0ABY2XSJ5</accession>
<evidence type="ECO:0000256" key="8">
    <source>
        <dbReference type="ARBA" id="ARBA00022840"/>
    </source>
</evidence>
<gene>
    <name evidence="11" type="primary">tmk</name>
    <name evidence="13" type="ORF">FHQ21_10025</name>
</gene>
<reference evidence="13 14" key="1">
    <citation type="submission" date="2019-05" db="EMBL/GenBank/DDBJ databases">
        <title>Pasteurellaceae isolates from reptiles.</title>
        <authorList>
            <person name="Bojesen A.M."/>
            <person name="Lund E."/>
        </authorList>
    </citation>
    <scope>NUCLEOTIDE SEQUENCE [LARGE SCALE GENOMIC DNA]</scope>
    <source>
        <strain evidence="13 14">ELNT2x</strain>
    </source>
</reference>
<dbReference type="InterPro" id="IPR039430">
    <property type="entry name" value="Thymidylate_kin-like_dom"/>
</dbReference>
<keyword evidence="8 11" id="KW-0067">ATP-binding</keyword>
<evidence type="ECO:0000256" key="3">
    <source>
        <dbReference type="ARBA" id="ARBA00017144"/>
    </source>
</evidence>
<evidence type="ECO:0000256" key="6">
    <source>
        <dbReference type="ARBA" id="ARBA00022741"/>
    </source>
</evidence>
<dbReference type="HAMAP" id="MF_00165">
    <property type="entry name" value="Thymidylate_kinase"/>
    <property type="match status" value="1"/>
</dbReference>
<evidence type="ECO:0000313" key="14">
    <source>
        <dbReference type="Proteomes" id="UP000305526"/>
    </source>
</evidence>
<evidence type="ECO:0000256" key="7">
    <source>
        <dbReference type="ARBA" id="ARBA00022777"/>
    </source>
</evidence>
<evidence type="ECO:0000256" key="1">
    <source>
        <dbReference type="ARBA" id="ARBA00009776"/>
    </source>
</evidence>
<comment type="caution">
    <text evidence="13">The sequence shown here is derived from an EMBL/GenBank/DDBJ whole genome shotgun (WGS) entry which is preliminary data.</text>
</comment>
<dbReference type="PANTHER" id="PTHR10344:SF4">
    <property type="entry name" value="UMP-CMP KINASE 2, MITOCHONDRIAL"/>
    <property type="match status" value="1"/>
</dbReference>
<comment type="similarity">
    <text evidence="1 11">Belongs to the thymidylate kinase family.</text>
</comment>
<keyword evidence="4 11" id="KW-0808">Transferase</keyword>
<evidence type="ECO:0000256" key="11">
    <source>
        <dbReference type="HAMAP-Rule" id="MF_00165"/>
    </source>
</evidence>
<dbReference type="RefSeq" id="WP_132966204.1">
    <property type="nucleotide sequence ID" value="NZ_LEKL01000081.1"/>
</dbReference>
<dbReference type="EC" id="2.7.4.9" evidence="2 11"/>
<evidence type="ECO:0000313" key="13">
    <source>
        <dbReference type="EMBL" id="TNG89590.1"/>
    </source>
</evidence>
<dbReference type="SUPFAM" id="SSF52540">
    <property type="entry name" value="P-loop containing nucleoside triphosphate hydrolases"/>
    <property type="match status" value="1"/>
</dbReference>